<keyword evidence="8" id="KW-0695">RNA-directed DNA polymerase</keyword>
<dbReference type="Proteomes" id="UP000830375">
    <property type="component" value="Unassembled WGS sequence"/>
</dbReference>
<dbReference type="Pfam" id="PF24626">
    <property type="entry name" value="SH3_Tf2-1"/>
    <property type="match status" value="1"/>
</dbReference>
<evidence type="ECO:0000256" key="5">
    <source>
        <dbReference type="ARBA" id="ARBA00022801"/>
    </source>
</evidence>
<dbReference type="Gene3D" id="3.30.70.270">
    <property type="match status" value="1"/>
</dbReference>
<dbReference type="PROSITE" id="PS50994">
    <property type="entry name" value="INTEGRASE"/>
    <property type="match status" value="1"/>
</dbReference>
<dbReference type="EMBL" id="JACTAM010000312">
    <property type="protein sequence ID" value="KAI2647477.1"/>
    <property type="molecule type" value="Genomic_DNA"/>
</dbReference>
<feature type="region of interest" description="Disordered" evidence="13">
    <location>
        <begin position="446"/>
        <end position="465"/>
    </location>
</feature>
<evidence type="ECO:0000256" key="11">
    <source>
        <dbReference type="ARBA" id="ARBA00023172"/>
    </source>
</evidence>
<dbReference type="Pfam" id="PF17921">
    <property type="entry name" value="Integrase_H2C2"/>
    <property type="match status" value="1"/>
</dbReference>
<dbReference type="SUPFAM" id="SSF54160">
    <property type="entry name" value="Chromo domain-like"/>
    <property type="match status" value="1"/>
</dbReference>
<proteinExistence type="predicted"/>
<dbReference type="InterPro" id="IPR050951">
    <property type="entry name" value="Retrovirus_Pol_polyprotein"/>
</dbReference>
<evidence type="ECO:0000256" key="2">
    <source>
        <dbReference type="ARBA" id="ARBA00022670"/>
    </source>
</evidence>
<keyword evidence="5" id="KW-0378">Hydrolase</keyword>
<dbReference type="InterPro" id="IPR001584">
    <property type="entry name" value="Integrase_cat-core"/>
</dbReference>
<dbReference type="Pfam" id="PF00665">
    <property type="entry name" value="rve"/>
    <property type="match status" value="1"/>
</dbReference>
<organism evidence="16 17">
    <name type="scientific">Labeo rohita</name>
    <name type="common">Indian major carp</name>
    <name type="synonym">Cyprinus rohita</name>
    <dbReference type="NCBI Taxonomy" id="84645"/>
    <lineage>
        <taxon>Eukaryota</taxon>
        <taxon>Metazoa</taxon>
        <taxon>Chordata</taxon>
        <taxon>Craniata</taxon>
        <taxon>Vertebrata</taxon>
        <taxon>Euteleostomi</taxon>
        <taxon>Actinopterygii</taxon>
        <taxon>Neopterygii</taxon>
        <taxon>Teleostei</taxon>
        <taxon>Ostariophysi</taxon>
        <taxon>Cypriniformes</taxon>
        <taxon>Cyprinidae</taxon>
        <taxon>Labeoninae</taxon>
        <taxon>Labeonini</taxon>
        <taxon>Labeo</taxon>
    </lineage>
</organism>
<evidence type="ECO:0000313" key="16">
    <source>
        <dbReference type="EMBL" id="KAI2647477.1"/>
    </source>
</evidence>
<dbReference type="InterPro" id="IPR000953">
    <property type="entry name" value="Chromo/chromo_shadow_dom"/>
</dbReference>
<feature type="domain" description="Chromo" evidence="14">
    <location>
        <begin position="471"/>
        <end position="529"/>
    </location>
</feature>
<dbReference type="InterPro" id="IPR043128">
    <property type="entry name" value="Rev_trsase/Diguanyl_cyclase"/>
</dbReference>
<keyword evidence="10" id="KW-0238">DNA-binding</keyword>
<evidence type="ECO:0000259" key="15">
    <source>
        <dbReference type="PROSITE" id="PS50994"/>
    </source>
</evidence>
<dbReference type="SUPFAM" id="SSF56672">
    <property type="entry name" value="DNA/RNA polymerases"/>
    <property type="match status" value="1"/>
</dbReference>
<evidence type="ECO:0000256" key="9">
    <source>
        <dbReference type="ARBA" id="ARBA00022932"/>
    </source>
</evidence>
<dbReference type="Pfam" id="PF17919">
    <property type="entry name" value="RT_RNaseH_2"/>
    <property type="match status" value="1"/>
</dbReference>
<evidence type="ECO:0000256" key="3">
    <source>
        <dbReference type="ARBA" id="ARBA00022723"/>
    </source>
</evidence>
<feature type="compositionally biased region" description="Low complexity" evidence="13">
    <location>
        <begin position="558"/>
        <end position="571"/>
    </location>
</feature>
<comment type="caution">
    <text evidence="16">The sequence shown here is derived from an EMBL/GenBank/DDBJ whole genome shotgun (WGS) entry which is preliminary data.</text>
</comment>
<dbReference type="InterPro" id="IPR056924">
    <property type="entry name" value="SH3_Tf2-1"/>
</dbReference>
<dbReference type="PANTHER" id="PTHR37984">
    <property type="entry name" value="PROTEIN CBG26694"/>
    <property type="match status" value="1"/>
</dbReference>
<dbReference type="InterPro" id="IPR016197">
    <property type="entry name" value="Chromo-like_dom_sf"/>
</dbReference>
<keyword evidence="9" id="KW-0239">DNA-directed DNA polymerase</keyword>
<evidence type="ECO:0000256" key="12">
    <source>
        <dbReference type="ARBA" id="ARBA00039658"/>
    </source>
</evidence>
<evidence type="ECO:0000256" key="7">
    <source>
        <dbReference type="ARBA" id="ARBA00022908"/>
    </source>
</evidence>
<dbReference type="InterPro" id="IPR012337">
    <property type="entry name" value="RNaseH-like_sf"/>
</dbReference>
<dbReference type="InterPro" id="IPR041588">
    <property type="entry name" value="Integrase_H2C2"/>
</dbReference>
<keyword evidence="17" id="KW-1185">Reference proteome</keyword>
<evidence type="ECO:0000256" key="10">
    <source>
        <dbReference type="ARBA" id="ARBA00023125"/>
    </source>
</evidence>
<gene>
    <name evidence="16" type="ORF">H4Q32_025684</name>
</gene>
<evidence type="ECO:0000256" key="13">
    <source>
        <dbReference type="SAM" id="MobiDB-lite"/>
    </source>
</evidence>
<evidence type="ECO:0000256" key="6">
    <source>
        <dbReference type="ARBA" id="ARBA00022842"/>
    </source>
</evidence>
<keyword evidence="4" id="KW-0064">Aspartyl protease</keyword>
<keyword evidence="9" id="KW-0808">Transferase</keyword>
<evidence type="ECO:0000256" key="4">
    <source>
        <dbReference type="ARBA" id="ARBA00022750"/>
    </source>
</evidence>
<dbReference type="SMART" id="SM00298">
    <property type="entry name" value="CHROMO"/>
    <property type="match status" value="1"/>
</dbReference>
<dbReference type="Gene3D" id="1.10.340.70">
    <property type="match status" value="1"/>
</dbReference>
<dbReference type="SUPFAM" id="SSF53098">
    <property type="entry name" value="Ribonuclease H-like"/>
    <property type="match status" value="1"/>
</dbReference>
<dbReference type="InterPro" id="IPR041577">
    <property type="entry name" value="RT_RNaseH_2"/>
</dbReference>
<dbReference type="Gene3D" id="3.30.420.10">
    <property type="entry name" value="Ribonuclease H-like superfamily/Ribonuclease H"/>
    <property type="match status" value="1"/>
</dbReference>
<name>A0ABQ8L9Q8_LABRO</name>
<dbReference type="InterPro" id="IPR036397">
    <property type="entry name" value="RNaseH_sf"/>
</dbReference>
<dbReference type="Pfam" id="PF00385">
    <property type="entry name" value="Chromo"/>
    <property type="match status" value="1"/>
</dbReference>
<dbReference type="PANTHER" id="PTHR37984:SF15">
    <property type="entry name" value="INTEGRASE CATALYTIC DOMAIN-CONTAINING PROTEIN"/>
    <property type="match status" value="1"/>
</dbReference>
<keyword evidence="6" id="KW-0460">Magnesium</keyword>
<dbReference type="InterPro" id="IPR043502">
    <property type="entry name" value="DNA/RNA_pol_sf"/>
</dbReference>
<keyword evidence="3" id="KW-0479">Metal-binding</keyword>
<feature type="compositionally biased region" description="Low complexity" evidence="13">
    <location>
        <begin position="527"/>
        <end position="541"/>
    </location>
</feature>
<evidence type="ECO:0000259" key="14">
    <source>
        <dbReference type="PROSITE" id="PS50013"/>
    </source>
</evidence>
<dbReference type="Gene3D" id="2.40.50.40">
    <property type="match status" value="1"/>
</dbReference>
<reference evidence="16 17" key="1">
    <citation type="submission" date="2022-01" db="EMBL/GenBank/DDBJ databases">
        <title>A high-quality chromosome-level genome assembly of rohu carp, Labeo rohita.</title>
        <authorList>
            <person name="Arick M.A. II"/>
            <person name="Hsu C.-Y."/>
            <person name="Magbanua Z."/>
            <person name="Pechanova O."/>
            <person name="Grover C."/>
            <person name="Miller E."/>
            <person name="Thrash A."/>
            <person name="Ezzel L."/>
            <person name="Alam S."/>
            <person name="Benzie J."/>
            <person name="Hamilton M."/>
            <person name="Karsi A."/>
            <person name="Lawrence M.L."/>
            <person name="Peterson D.G."/>
        </authorList>
    </citation>
    <scope>NUCLEOTIDE SEQUENCE [LARGE SCALE GENOMIC DNA]</scope>
    <source>
        <strain evidence="17">BAU-BD-2019</strain>
        <tissue evidence="16">Blood</tissue>
    </source>
</reference>
<evidence type="ECO:0000256" key="1">
    <source>
        <dbReference type="ARBA" id="ARBA00004123"/>
    </source>
</evidence>
<protein>
    <recommendedName>
        <fullName evidence="12">Gypsy retrotransposon integrase-like protein 1</fullName>
    </recommendedName>
</protein>
<evidence type="ECO:0000313" key="17">
    <source>
        <dbReference type="Proteomes" id="UP000830375"/>
    </source>
</evidence>
<keyword evidence="9" id="KW-0548">Nucleotidyltransferase</keyword>
<dbReference type="PROSITE" id="PS50013">
    <property type="entry name" value="CHROMO_2"/>
    <property type="match status" value="1"/>
</dbReference>
<feature type="domain" description="Integrase catalytic" evidence="15">
    <location>
        <begin position="260"/>
        <end position="426"/>
    </location>
</feature>
<dbReference type="InterPro" id="IPR023780">
    <property type="entry name" value="Chromo_domain"/>
</dbReference>
<feature type="region of interest" description="Disordered" evidence="13">
    <location>
        <begin position="514"/>
        <end position="571"/>
    </location>
</feature>
<accession>A0ABQ8L9Q8</accession>
<comment type="subcellular location">
    <subcellularLocation>
        <location evidence="1">Nucleus</location>
    </subcellularLocation>
</comment>
<keyword evidence="7" id="KW-0229">DNA integration</keyword>
<evidence type="ECO:0000256" key="8">
    <source>
        <dbReference type="ARBA" id="ARBA00022918"/>
    </source>
</evidence>
<keyword evidence="2" id="KW-0645">Protease</keyword>
<keyword evidence="11" id="KW-0233">DNA recombination</keyword>
<sequence>MGSAWNVDAVISWPEPKSIKELQRFLGFANFYRRFIKGYSQITSSLTNLLKGHPKALIWTPEVSKAFQTLKKAFTQAPLLTHPDPDLPFVVEVDASTTGVGAVLSQYHARWPLFFTRFHFSTSYRPGSRNVRADALSRLSEPEEVSETPSNIIPTHLIVSPIEWTSPPAVATPEPRTLPGCPPGRQFIPRTQRVDLIHSTHVSLGTGHPGANSTLSLLSECFWWPDMARDVRRYVRGCKECAMSKSPRHLPAGKLHPLPIPNRPWSHLGVDFMTDLPSSDGNTCILIIVDRFSKFCRLLPLKGLPTAMETAECLFNPVFRYYGIPEDIVSDRGPQFISRVWKSFFKLLGVTVSLSSGYHPQTNGQTERKIQEVGRFLRTFCHGHQNSWNQFLGWAEYAQNSLSPRFVGPFTILKQVNPVTYKLQLPPHYRIHPTFHVSLLKPCHEPLLPSTEPGHEEEPPPPMVLEEGSIYSVKEILRSRRRGGRLEYLVDWEGFGPEERSWVPRDDILDPTLTDEFHAAHPEYPAPQGRGRPPQRQRGQPSGAGCGEGGNVTDWPGSSTTHTQQSQSPEF</sequence>